<sequence>MPKVMYFILDCGAPERAERASTRRHNSFTQQLGGSEKQGGLPLASPLARNRHVSVRPRLPPSPARRASEQNNRRSPAAPAPASCGIGKRMARSRRSLSAQTWISAAQADGRQQLGGA</sequence>
<feature type="non-terminal residue" evidence="2">
    <location>
        <position position="117"/>
    </location>
</feature>
<comment type="caution">
    <text evidence="2">The sequence shown here is derived from an EMBL/GenBank/DDBJ whole genome shotgun (WGS) entry which is preliminary data.</text>
</comment>
<name>K0RY63_THAOC</name>
<feature type="region of interest" description="Disordered" evidence="1">
    <location>
        <begin position="15"/>
        <end position="117"/>
    </location>
</feature>
<keyword evidence="3" id="KW-1185">Reference proteome</keyword>
<protein>
    <submittedName>
        <fullName evidence="2">Uncharacterized protein</fullName>
    </submittedName>
</protein>
<evidence type="ECO:0000313" key="2">
    <source>
        <dbReference type="EMBL" id="EJK53781.1"/>
    </source>
</evidence>
<organism evidence="2 3">
    <name type="scientific">Thalassiosira oceanica</name>
    <name type="common">Marine diatom</name>
    <dbReference type="NCBI Taxonomy" id="159749"/>
    <lineage>
        <taxon>Eukaryota</taxon>
        <taxon>Sar</taxon>
        <taxon>Stramenopiles</taxon>
        <taxon>Ochrophyta</taxon>
        <taxon>Bacillariophyta</taxon>
        <taxon>Coscinodiscophyceae</taxon>
        <taxon>Thalassiosirophycidae</taxon>
        <taxon>Thalassiosirales</taxon>
        <taxon>Thalassiosiraceae</taxon>
        <taxon>Thalassiosira</taxon>
    </lineage>
</organism>
<dbReference type="Proteomes" id="UP000266841">
    <property type="component" value="Unassembled WGS sequence"/>
</dbReference>
<reference evidence="2 3" key="1">
    <citation type="journal article" date="2012" name="Genome Biol.">
        <title>Genome and low-iron response of an oceanic diatom adapted to chronic iron limitation.</title>
        <authorList>
            <person name="Lommer M."/>
            <person name="Specht M."/>
            <person name="Roy A.S."/>
            <person name="Kraemer L."/>
            <person name="Andreson R."/>
            <person name="Gutowska M.A."/>
            <person name="Wolf J."/>
            <person name="Bergner S.V."/>
            <person name="Schilhabel M.B."/>
            <person name="Klostermeier U.C."/>
            <person name="Beiko R.G."/>
            <person name="Rosenstiel P."/>
            <person name="Hippler M."/>
            <person name="Laroche J."/>
        </authorList>
    </citation>
    <scope>NUCLEOTIDE SEQUENCE [LARGE SCALE GENOMIC DNA]</scope>
    <source>
        <strain evidence="2 3">CCMP1005</strain>
    </source>
</reference>
<proteinExistence type="predicted"/>
<evidence type="ECO:0000313" key="3">
    <source>
        <dbReference type="Proteomes" id="UP000266841"/>
    </source>
</evidence>
<dbReference type="AlphaFoldDB" id="K0RY63"/>
<dbReference type="EMBL" id="AGNL01037024">
    <property type="protein sequence ID" value="EJK53781.1"/>
    <property type="molecule type" value="Genomic_DNA"/>
</dbReference>
<accession>K0RY63</accession>
<evidence type="ECO:0000256" key="1">
    <source>
        <dbReference type="SAM" id="MobiDB-lite"/>
    </source>
</evidence>
<gene>
    <name evidence="2" type="ORF">THAOC_26706</name>
</gene>